<name>V9HPZ0_9FIRM</name>
<dbReference type="RefSeq" id="WP_009527184.1">
    <property type="nucleotide sequence ID" value="NZ_JH815225.1"/>
</dbReference>
<dbReference type="AlphaFoldDB" id="V9HPZ0"/>
<sequence length="81" mass="9398">MTQLEIVDEIGRISSESEKVKFLVSELIGFFNKVLCKDDDSNMLKYEAQRIFPLVMMMDDYSILLDDKINNLYDALDKARA</sequence>
<dbReference type="HOGENOM" id="CLU_2570770_0_0_9"/>
<organism evidence="1 2">
    <name type="scientific">Peptoanaerobacter stomatis</name>
    <dbReference type="NCBI Taxonomy" id="796937"/>
    <lineage>
        <taxon>Bacteria</taxon>
        <taxon>Bacillati</taxon>
        <taxon>Bacillota</taxon>
        <taxon>Clostridia</taxon>
        <taxon>Peptostreptococcales</taxon>
        <taxon>Filifactoraceae</taxon>
        <taxon>Peptoanaerobacter</taxon>
    </lineage>
</organism>
<protein>
    <submittedName>
        <fullName evidence="1">Uncharacterized protein</fullName>
    </submittedName>
</protein>
<dbReference type="EMBL" id="AFZF02000004">
    <property type="protein sequence ID" value="EHL17384.1"/>
    <property type="molecule type" value="Genomic_DNA"/>
</dbReference>
<comment type="caution">
    <text evidence="1">The sequence shown here is derived from an EMBL/GenBank/DDBJ whole genome shotgun (WGS) entry which is preliminary data.</text>
</comment>
<gene>
    <name evidence="1" type="ORF">HMPREF9630_00551</name>
</gene>
<evidence type="ECO:0000313" key="2">
    <source>
        <dbReference type="Proteomes" id="UP000017818"/>
    </source>
</evidence>
<proteinExistence type="predicted"/>
<evidence type="ECO:0000313" key="1">
    <source>
        <dbReference type="EMBL" id="EHL17384.1"/>
    </source>
</evidence>
<accession>V9HPZ0</accession>
<dbReference type="Proteomes" id="UP000017818">
    <property type="component" value="Unassembled WGS sequence"/>
</dbReference>
<reference evidence="1 2" key="1">
    <citation type="submission" date="2012-05" db="EMBL/GenBank/DDBJ databases">
        <title>The Genome Sequence of Eubacteriaceae bacterium CM2.</title>
        <authorList>
            <consortium name="The Broad Institute Genome Sequencing Platform"/>
            <person name="Earl A."/>
            <person name="Ward D."/>
            <person name="Feldgarden M."/>
            <person name="Gevers D."/>
            <person name="Sizova M."/>
            <person name="Hazen A."/>
            <person name="Epstein S."/>
            <person name="Walker B."/>
            <person name="Young S.K."/>
            <person name="Zeng Q."/>
            <person name="Gargeya S."/>
            <person name="Fitzgerald M."/>
            <person name="Haas B."/>
            <person name="Abouelleil A."/>
            <person name="Alvarado L."/>
            <person name="Arachchi H.M."/>
            <person name="Berlin A."/>
            <person name="Chapman S.B."/>
            <person name="Goldberg J."/>
            <person name="Griggs A."/>
            <person name="Gujja S."/>
            <person name="Hansen M."/>
            <person name="Howarth C."/>
            <person name="Imamovic A."/>
            <person name="Larimer J."/>
            <person name="McCowen C."/>
            <person name="Montmayeur A."/>
            <person name="Murphy C."/>
            <person name="Neiman D."/>
            <person name="Pearson M."/>
            <person name="Priest M."/>
            <person name="Roberts A."/>
            <person name="Saif S."/>
            <person name="Shea T."/>
            <person name="Sisk P."/>
            <person name="Sykes S."/>
            <person name="Wortman J."/>
            <person name="Nusbaum C."/>
            <person name="Birren B."/>
        </authorList>
    </citation>
    <scope>NUCLEOTIDE SEQUENCE [LARGE SCALE GENOMIC DNA]</scope>
    <source>
        <strain evidence="1 2">CM2</strain>
    </source>
</reference>